<dbReference type="PANTHER" id="PTHR24121">
    <property type="entry name" value="NO MECHANORECEPTOR POTENTIAL C, ISOFORM D-RELATED"/>
    <property type="match status" value="1"/>
</dbReference>
<dbReference type="InterPro" id="IPR002110">
    <property type="entry name" value="Ankyrin_rpt"/>
</dbReference>
<dbReference type="EMBL" id="UGOG01000001">
    <property type="protein sequence ID" value="STX63232.1"/>
    <property type="molecule type" value="Genomic_DNA"/>
</dbReference>
<feature type="region of interest" description="Disordered" evidence="1">
    <location>
        <begin position="44"/>
        <end position="96"/>
    </location>
</feature>
<reference evidence="2 3" key="1">
    <citation type="submission" date="2018-06" db="EMBL/GenBank/DDBJ databases">
        <authorList>
            <consortium name="Pathogen Informatics"/>
            <person name="Doyle S."/>
        </authorList>
    </citation>
    <scope>NUCLEOTIDE SEQUENCE [LARGE SCALE GENOMIC DNA]</scope>
    <source>
        <strain evidence="2 3">NCTC12239</strain>
    </source>
</reference>
<feature type="compositionally biased region" description="Low complexity" evidence="1">
    <location>
        <begin position="1281"/>
        <end position="1303"/>
    </location>
</feature>
<proteinExistence type="predicted"/>
<feature type="compositionally biased region" description="Polar residues" evidence="1">
    <location>
        <begin position="75"/>
        <end position="91"/>
    </location>
</feature>
<name>A0A378K0H9_9GAMM</name>
<feature type="compositionally biased region" description="Low complexity" evidence="1">
    <location>
        <begin position="52"/>
        <end position="74"/>
    </location>
</feature>
<accession>A0A378K0H9</accession>
<feature type="compositionally biased region" description="Polar residues" evidence="1">
    <location>
        <begin position="1304"/>
        <end position="1316"/>
    </location>
</feature>
<evidence type="ECO:0000256" key="1">
    <source>
        <dbReference type="SAM" id="MobiDB-lite"/>
    </source>
</evidence>
<dbReference type="SUPFAM" id="SSF48403">
    <property type="entry name" value="Ankyrin repeat"/>
    <property type="match status" value="2"/>
</dbReference>
<dbReference type="InterPro" id="IPR036770">
    <property type="entry name" value="Ankyrin_rpt-contain_sf"/>
</dbReference>
<dbReference type="Proteomes" id="UP000254040">
    <property type="component" value="Unassembled WGS sequence"/>
</dbReference>
<organism evidence="2 3">
    <name type="scientific">Legionella moravica</name>
    <dbReference type="NCBI Taxonomy" id="39962"/>
    <lineage>
        <taxon>Bacteria</taxon>
        <taxon>Pseudomonadati</taxon>
        <taxon>Pseudomonadota</taxon>
        <taxon>Gammaproteobacteria</taxon>
        <taxon>Legionellales</taxon>
        <taxon>Legionellaceae</taxon>
        <taxon>Legionella</taxon>
    </lineage>
</organism>
<sequence length="1331" mass="147642">MPDDFTQAIIESTQDSQSTHNAVTSNAAATLAIRLASRYLLQKTDTETPAQSSSSSSAASSSSSAPSSSAASSSVVVPTSEMTIEMTGNSKAQERMSRVRKRYEGRVKSSFLEAPTKAWLAATLGSRTLSKELDRVTLIEEHNGQQVSTEWYLPLPEVYAVVLSALIDLDEKRWPVPPRSTAKNERLQRLQEFDRINNALAKATPRICSTGIRHAWLMALDGYEGKRLPLNAEDVLMQGLFDFMVCEVLGKQMNISLPDGRDPVGEERATFNEHFQSLFLPWAYGTMPDIVVNAIKNAGGSDAARDFVLARFRTIGIAPDELMMQKINGYCSKTGLQSIPCNFIPILAALERHAKRQALALSSGSITATGLRPLAEDTLAWLQGVNFSPESLANPAHEKDPLSILYLVLRLHDTLYQYKDYKNLLDVCDMPNGNKDAWVDALHVYSQCLHNPDLTLASLLEDTVTLEERLRAFERGFAMWRNGAYHDFISNYAANWFAASGNEGIAARASLFARLCDLYFRENTEGSNSIPAIRLKDAMLAEWIARAGEDGILEVTPYQINRILLHGLCYPAHTWSPLFQQCLPKLLEFIRNRCNQEQNTAGDALSRDSWPEALLAQVEHVAALDSTGEPPVPVLLTPGTITPASSLDVARLLAASRDMPDAMVRQIVELPGFDPHATNRHELTPFYLAAEYGNINFANALMGKGVDCEVKFRGKFHPLQAAIDNCYFSFVLWFFQSIPKQERFGVLMEKNDKKITLLHLIAKVHPGLLKLILDLLPEAEKVRAAMTFDSNKDTVLHLATRKNPELLKLLLVCLPETERVNAAMAKNHYGETILHWVARHYPMLLKEILNCLPEMERTNIIKIKSNADYTPLGIIADYQLKFLKEILNCLPQADRAEAIIARYDDGNSPLHYAITKCPEILEQLLDFIPESDKEKAVMIANNHNNNLLHAAAPYNEILKLFMDYLPEAQRAHAVMECNLDGNNVLHLASDNPESLKLLLDTLPEEERANAIMICNKEGYNLLHKAAINRESLKVLLDCMSESEKAQAVIKKTNYGASAIHLAANEPQSLKLLLDCLHETDRAQAVMRSINEGRNLLLEAKSHTESLKLLMDCIPEHEKEKAVMACSSSRITSLHLACQHDASLKLLLDCLPETAKADAVMFCDHAGKDMLHWAAKNPASLKLLMDCLPEATRADAVIKCNHTGNNVLQEALSNPQSLEQILSSLPEAAKVRVILAKNVKGDSVLDRADNLNYDQSKLLLEAVLEQAQKQTTPQLSLDSAIPDYDTSSAPSSSAPSSETDTSTPLVSHSMFNQNSLRPQVPDSPGEQSTLKR</sequence>
<dbReference type="OrthoDB" id="2575953at2"/>
<dbReference type="Gene3D" id="1.25.40.20">
    <property type="entry name" value="Ankyrin repeat-containing domain"/>
    <property type="match status" value="3"/>
</dbReference>
<dbReference type="SMART" id="SM00248">
    <property type="entry name" value="ANK"/>
    <property type="match status" value="11"/>
</dbReference>
<dbReference type="PANTHER" id="PTHR24121:SF23">
    <property type="entry name" value="NO MECHANORECEPTOR POTENTIAL C, ISOFORM H"/>
    <property type="match status" value="1"/>
</dbReference>
<evidence type="ECO:0000313" key="3">
    <source>
        <dbReference type="Proteomes" id="UP000254040"/>
    </source>
</evidence>
<protein>
    <submittedName>
        <fullName evidence="2">Ankyrin repeats (3 copies)</fullName>
    </submittedName>
</protein>
<feature type="region of interest" description="Disordered" evidence="1">
    <location>
        <begin position="1270"/>
        <end position="1331"/>
    </location>
</feature>
<dbReference type="RefSeq" id="WP_115343530.1">
    <property type="nucleotide sequence ID" value="NZ_UGOG01000001.1"/>
</dbReference>
<evidence type="ECO:0000313" key="2">
    <source>
        <dbReference type="EMBL" id="STX63232.1"/>
    </source>
</evidence>
<dbReference type="STRING" id="39962.Lmor_2458"/>
<gene>
    <name evidence="2" type="ORF">NCTC12239_02175</name>
</gene>